<protein>
    <submittedName>
        <fullName evidence="8">Aspartate--tRNA ligase, mitochondrial</fullName>
    </submittedName>
</protein>
<dbReference type="InterPro" id="IPR006195">
    <property type="entry name" value="aa-tRNA-synth_II"/>
</dbReference>
<dbReference type="Gene3D" id="3.30.1360.30">
    <property type="entry name" value="GAD-like domain"/>
    <property type="match status" value="1"/>
</dbReference>
<dbReference type="GO" id="GO:0005739">
    <property type="term" value="C:mitochondrion"/>
    <property type="evidence" value="ECO:0007669"/>
    <property type="project" value="TreeGrafter"/>
</dbReference>
<dbReference type="Gene3D" id="2.40.50.140">
    <property type="entry name" value="Nucleic acid-binding proteins"/>
    <property type="match status" value="1"/>
</dbReference>
<dbReference type="InterPro" id="IPR012340">
    <property type="entry name" value="NA-bd_OB-fold"/>
</dbReference>
<evidence type="ECO:0000256" key="1">
    <source>
        <dbReference type="ARBA" id="ARBA00006303"/>
    </source>
</evidence>
<keyword evidence="4" id="KW-0067">ATP-binding</keyword>
<keyword evidence="5" id="KW-0648">Protein biosynthesis</keyword>
<dbReference type="InterPro" id="IPR004524">
    <property type="entry name" value="Asp-tRNA-ligase_1"/>
</dbReference>
<proteinExistence type="inferred from homology"/>
<keyword evidence="6" id="KW-0030">Aminoacyl-tRNA synthetase</keyword>
<evidence type="ECO:0000256" key="3">
    <source>
        <dbReference type="ARBA" id="ARBA00022741"/>
    </source>
</evidence>
<dbReference type="GO" id="GO:0004815">
    <property type="term" value="F:aspartate-tRNA ligase activity"/>
    <property type="evidence" value="ECO:0007669"/>
    <property type="project" value="TreeGrafter"/>
</dbReference>
<keyword evidence="9" id="KW-1185">Reference proteome</keyword>
<accession>A0A9P0QPM7</accession>
<organism evidence="8 9">
    <name type="scientific">[Candida] railenensis</name>
    <dbReference type="NCBI Taxonomy" id="45579"/>
    <lineage>
        <taxon>Eukaryota</taxon>
        <taxon>Fungi</taxon>
        <taxon>Dikarya</taxon>
        <taxon>Ascomycota</taxon>
        <taxon>Saccharomycotina</taxon>
        <taxon>Pichiomycetes</taxon>
        <taxon>Debaryomycetaceae</taxon>
        <taxon>Kurtzmaniella</taxon>
    </lineage>
</organism>
<dbReference type="EMBL" id="CAKXYY010000007">
    <property type="protein sequence ID" value="CAH2352580.1"/>
    <property type="molecule type" value="Genomic_DNA"/>
</dbReference>
<dbReference type="SUPFAM" id="SSF55681">
    <property type="entry name" value="Class II aaRS and biotin synthetases"/>
    <property type="match status" value="1"/>
</dbReference>
<keyword evidence="3" id="KW-0547">Nucleotide-binding</keyword>
<evidence type="ECO:0000313" key="8">
    <source>
        <dbReference type="EMBL" id="CAH2352580.1"/>
    </source>
</evidence>
<evidence type="ECO:0000259" key="7">
    <source>
        <dbReference type="PROSITE" id="PS50862"/>
    </source>
</evidence>
<dbReference type="SUPFAM" id="SSF50249">
    <property type="entry name" value="Nucleic acid-binding proteins"/>
    <property type="match status" value="1"/>
</dbReference>
<dbReference type="NCBIfam" id="NF001750">
    <property type="entry name" value="PRK00476.1"/>
    <property type="match status" value="1"/>
</dbReference>
<evidence type="ECO:0000256" key="5">
    <source>
        <dbReference type="ARBA" id="ARBA00022917"/>
    </source>
</evidence>
<dbReference type="GO" id="GO:0006422">
    <property type="term" value="P:aspartyl-tRNA aminoacylation"/>
    <property type="evidence" value="ECO:0007669"/>
    <property type="project" value="TreeGrafter"/>
</dbReference>
<evidence type="ECO:0000256" key="4">
    <source>
        <dbReference type="ARBA" id="ARBA00022840"/>
    </source>
</evidence>
<comment type="similarity">
    <text evidence="1">Belongs to the class-II aminoacyl-tRNA synthetase family. Type 1 subfamily.</text>
</comment>
<keyword evidence="2 8" id="KW-0436">Ligase</keyword>
<gene>
    <name evidence="8" type="ORF">CLIB1423_07S02784</name>
</gene>
<dbReference type="PANTHER" id="PTHR22594:SF5">
    <property type="entry name" value="ASPARTATE--TRNA LIGASE, MITOCHONDRIAL"/>
    <property type="match status" value="1"/>
</dbReference>
<name>A0A9P0QPM7_9ASCO</name>
<feature type="domain" description="Aminoacyl-transfer RNA synthetases class-II family profile" evidence="7">
    <location>
        <begin position="199"/>
        <end position="643"/>
    </location>
</feature>
<reference evidence="8" key="1">
    <citation type="submission" date="2022-03" db="EMBL/GenBank/DDBJ databases">
        <authorList>
            <person name="Legras J.-L."/>
            <person name="Devillers H."/>
            <person name="Grondin C."/>
        </authorList>
    </citation>
    <scope>NUCLEOTIDE SEQUENCE</scope>
    <source>
        <strain evidence="8">CLIB 1423</strain>
    </source>
</reference>
<dbReference type="PROSITE" id="PS50862">
    <property type="entry name" value="AA_TRNA_LIGASE_II"/>
    <property type="match status" value="1"/>
</dbReference>
<dbReference type="AlphaFoldDB" id="A0A9P0QPM7"/>
<dbReference type="InterPro" id="IPR002312">
    <property type="entry name" value="Asp/Asn-tRNA-synth_IIb"/>
</dbReference>
<dbReference type="InterPro" id="IPR004364">
    <property type="entry name" value="Aa-tRNA-synt_II"/>
</dbReference>
<dbReference type="Pfam" id="PF00152">
    <property type="entry name" value="tRNA-synt_2"/>
    <property type="match status" value="1"/>
</dbReference>
<dbReference type="HAMAP" id="MF_00044">
    <property type="entry name" value="Asp_tRNA_synth_type1"/>
    <property type="match status" value="1"/>
</dbReference>
<dbReference type="NCBIfam" id="TIGR00459">
    <property type="entry name" value="aspS_bact"/>
    <property type="match status" value="1"/>
</dbReference>
<dbReference type="OrthoDB" id="439710at2759"/>
<dbReference type="Proteomes" id="UP000837801">
    <property type="component" value="Unassembled WGS sequence"/>
</dbReference>
<dbReference type="PRINTS" id="PR01042">
    <property type="entry name" value="TRNASYNTHASP"/>
</dbReference>
<dbReference type="InterPro" id="IPR004115">
    <property type="entry name" value="GAD-like_sf"/>
</dbReference>
<comment type="caution">
    <text evidence="8">The sequence shown here is derived from an EMBL/GenBank/DDBJ whole genome shotgun (WGS) entry which is preliminary data.</text>
</comment>
<evidence type="ECO:0000313" key="9">
    <source>
        <dbReference type="Proteomes" id="UP000837801"/>
    </source>
</evidence>
<dbReference type="InterPro" id="IPR045864">
    <property type="entry name" value="aa-tRNA-synth_II/BPL/LPL"/>
</dbReference>
<dbReference type="Gene3D" id="3.30.930.10">
    <property type="entry name" value="Bira Bifunctional Protein, Domain 2"/>
    <property type="match status" value="1"/>
</dbReference>
<sequence length="677" mass="76502">MISNHRPQRPMRSGRLFFRTYSSRGTRLPSLGTTLPKFSFPESTADIKSITSSLDSLLNSSKDVTIYGHLNRKPRKMSVNTFGELRDHNGDLTQIIMTPQSTSSELIEELRSGIPEDSICVTGKVQLKVPKAGEEHLRSWELIVEKFQVLNKSNEAASQLDKLKHSNPESLPPHLRYLQLRTPKLQDALRKRSQAANVARQTLIENHNFVEIETPLLFKSTPEGAREFLVPTRTPSKFYALPQSPQQYKQILMSSGFTRYFQIAKCFRDEDLRADRQPEFTQIDLEMSFISDSDQVGAVVEDVVKSIWEKVAVKPIYRPLGDDLLEEVKKTDNTNSLSFPKISYIDAMTKYGIDKPDLRSTLKFVELSKIFKSSNSRFPIVEACVLKNALSNGTKIPHSFKDNSKYPGRKPIVIGISTEELKTGWFEKFIEKGVLQFQEGASQGQLAEVLNVEVGDILAFSTREELPYENPTSLGRFRQLAIEEYPNHWRRKIKESSDGTIREVQDPSTLFVASWVVDFPLFNPPEEEGSERLQSTHHPFTMVKLEDYKLLESDPLKARGEHYDLVINGVEVGGGSRRVHDPELQMFILKSLLKIENHEELFGHLIQALSMGCPPHAGLALGFDRLCSMLIGSNSIRDVIAFPKNQAGADPMVESPTSVPADVLGNYHIKLEESKQS</sequence>
<evidence type="ECO:0000256" key="6">
    <source>
        <dbReference type="ARBA" id="ARBA00023146"/>
    </source>
</evidence>
<evidence type="ECO:0000256" key="2">
    <source>
        <dbReference type="ARBA" id="ARBA00022598"/>
    </source>
</evidence>
<dbReference type="PANTHER" id="PTHR22594">
    <property type="entry name" value="ASPARTYL/LYSYL-TRNA SYNTHETASE"/>
    <property type="match status" value="1"/>
</dbReference>
<dbReference type="GO" id="GO:0005524">
    <property type="term" value="F:ATP binding"/>
    <property type="evidence" value="ECO:0007669"/>
    <property type="project" value="UniProtKB-KW"/>
</dbReference>